<organism evidence="7 8">
    <name type="scientific">Cyprinodon variegatus</name>
    <name type="common">Sheepshead minnow</name>
    <dbReference type="NCBI Taxonomy" id="28743"/>
    <lineage>
        <taxon>Eukaryota</taxon>
        <taxon>Metazoa</taxon>
        <taxon>Chordata</taxon>
        <taxon>Craniata</taxon>
        <taxon>Vertebrata</taxon>
        <taxon>Euteleostomi</taxon>
        <taxon>Actinopterygii</taxon>
        <taxon>Neopterygii</taxon>
        <taxon>Teleostei</taxon>
        <taxon>Neoteleostei</taxon>
        <taxon>Acanthomorphata</taxon>
        <taxon>Ovalentaria</taxon>
        <taxon>Atherinomorphae</taxon>
        <taxon>Cyprinodontiformes</taxon>
        <taxon>Cyprinodontidae</taxon>
        <taxon>Cyprinodon</taxon>
    </lineage>
</organism>
<dbReference type="GO" id="GO:0005525">
    <property type="term" value="F:GTP binding"/>
    <property type="evidence" value="ECO:0007669"/>
    <property type="project" value="UniProtKB-KW"/>
</dbReference>
<dbReference type="SUPFAM" id="SSF52540">
    <property type="entry name" value="P-loop containing nucleoside triphosphate hydrolases"/>
    <property type="match status" value="1"/>
</dbReference>
<comment type="similarity">
    <text evidence="1">Belongs to the TRAFAC class dynamin-like GTPase superfamily. IRG family.</text>
</comment>
<keyword evidence="5" id="KW-0472">Membrane</keyword>
<dbReference type="GO" id="GO:0016787">
    <property type="term" value="F:hydrolase activity"/>
    <property type="evidence" value="ECO:0007669"/>
    <property type="project" value="UniProtKB-KW"/>
</dbReference>
<feature type="transmembrane region" description="Helical" evidence="5">
    <location>
        <begin position="261"/>
        <end position="279"/>
    </location>
</feature>
<keyword evidence="5" id="KW-0812">Transmembrane</keyword>
<keyword evidence="2" id="KW-0547">Nucleotide-binding</keyword>
<dbReference type="PROSITE" id="PS51716">
    <property type="entry name" value="G_IRG"/>
    <property type="match status" value="1"/>
</dbReference>
<dbReference type="InterPro" id="IPR051515">
    <property type="entry name" value="IRG"/>
</dbReference>
<reference evidence="7" key="1">
    <citation type="submission" date="2025-08" db="UniProtKB">
        <authorList>
            <consortium name="Ensembl"/>
        </authorList>
    </citation>
    <scope>IDENTIFICATION</scope>
</reference>
<keyword evidence="4" id="KW-0342">GTP-binding</keyword>
<dbReference type="PANTHER" id="PTHR32341">
    <property type="entry name" value="INTERFERON-INDUCIBLE GTPASE"/>
    <property type="match status" value="1"/>
</dbReference>
<dbReference type="Ensembl" id="ENSCVAT00000031443.1">
    <property type="protein sequence ID" value="ENSCVAP00000015244.1"/>
    <property type="gene ID" value="ENSCVAG00000000472.1"/>
</dbReference>
<evidence type="ECO:0000256" key="5">
    <source>
        <dbReference type="SAM" id="Phobius"/>
    </source>
</evidence>
<dbReference type="Proteomes" id="UP000265020">
    <property type="component" value="Unassembled WGS sequence"/>
</dbReference>
<feature type="domain" description="IRG-type G" evidence="6">
    <location>
        <begin position="49"/>
        <end position="229"/>
    </location>
</feature>
<dbReference type="GO" id="GO:0016020">
    <property type="term" value="C:membrane"/>
    <property type="evidence" value="ECO:0007669"/>
    <property type="project" value="InterPro"/>
</dbReference>
<keyword evidence="8" id="KW-1185">Reference proteome</keyword>
<proteinExistence type="inferred from homology"/>
<reference evidence="7" key="2">
    <citation type="submission" date="2025-09" db="UniProtKB">
        <authorList>
            <consortium name="Ensembl"/>
        </authorList>
    </citation>
    <scope>IDENTIFICATION</scope>
</reference>
<evidence type="ECO:0000256" key="1">
    <source>
        <dbReference type="ARBA" id="ARBA00005429"/>
    </source>
</evidence>
<keyword evidence="3" id="KW-0378">Hydrolase</keyword>
<dbReference type="GeneTree" id="ENSGT00950000183007"/>
<dbReference type="InterPro" id="IPR027417">
    <property type="entry name" value="P-loop_NTPase"/>
</dbReference>
<evidence type="ECO:0000256" key="2">
    <source>
        <dbReference type="ARBA" id="ARBA00022741"/>
    </source>
</evidence>
<dbReference type="InterPro" id="IPR007743">
    <property type="entry name" value="Immunity-related_GTPase-like"/>
</dbReference>
<dbReference type="AlphaFoldDB" id="A0A3Q2D9U1"/>
<dbReference type="Gene3D" id="3.40.50.300">
    <property type="entry name" value="P-loop containing nucleotide triphosphate hydrolases"/>
    <property type="match status" value="1"/>
</dbReference>
<dbReference type="InterPro" id="IPR030385">
    <property type="entry name" value="G_IRG_dom"/>
</dbReference>
<protein>
    <submittedName>
        <fullName evidence="7">Interferon-inducible GTPase 5-like</fullName>
    </submittedName>
</protein>
<dbReference type="PANTHER" id="PTHR32341:SF10">
    <property type="entry name" value="INTERFERON-INDUCIBLE GTPASE 5"/>
    <property type="match status" value="1"/>
</dbReference>
<feature type="transmembrane region" description="Helical" evidence="5">
    <location>
        <begin position="285"/>
        <end position="303"/>
    </location>
</feature>
<evidence type="ECO:0000313" key="8">
    <source>
        <dbReference type="Proteomes" id="UP000265020"/>
    </source>
</evidence>
<dbReference type="OMA" id="MFKGMIW"/>
<evidence type="ECO:0000256" key="3">
    <source>
        <dbReference type="ARBA" id="ARBA00022801"/>
    </source>
</evidence>
<evidence type="ECO:0000256" key="4">
    <source>
        <dbReference type="ARBA" id="ARBA00023134"/>
    </source>
</evidence>
<name>A0A3Q2D9U1_CYPVA</name>
<evidence type="ECO:0000259" key="6">
    <source>
        <dbReference type="PROSITE" id="PS51716"/>
    </source>
</evidence>
<sequence>MSVSPRPAVMGENLKADPEVIQAVQNAMGNNTETAEEKLREYLEFKSKVPLNIAITGGSGNGKSSFVNAFRGVDDDDDHASPTGVKETTMEVKEYPHPNYPNVIISDLPGIGTTKFPASKYLKLFGFNKFDLFIIISADRFTENDAKLAKEIDKMKKKFYFVRSKVDVDLQNEQRKKNFSEQKTLAEIREDCVKSLKQHGIESQQVFLVSNHHIHLYDFSLLQETLQRDLPDHRKDALLLASPSIFPGIIEKKKKFFRYQIWFLTALSSVVAAAPLPGLSVGVDLSLLVGAVTHYVFAFALDISSLRRTAARTGISYDELIAVLKSQLAAKEITKELITKVILQLPGATKVIVAEEVSKFIPLVGIPMSMTFSAATTYNLLKLFLDMLAEDAQRISDRIITDKCRARDML</sequence>
<accession>A0A3Q2D9U1</accession>
<dbReference type="Pfam" id="PF05049">
    <property type="entry name" value="IIGP"/>
    <property type="match status" value="1"/>
</dbReference>
<evidence type="ECO:0000313" key="7">
    <source>
        <dbReference type="Ensembl" id="ENSCVAP00000015244.1"/>
    </source>
</evidence>
<keyword evidence="5" id="KW-1133">Transmembrane helix</keyword>